<name>G8QT52_SPHPG</name>
<evidence type="ECO:0000259" key="4">
    <source>
        <dbReference type="SMART" id="SM00893"/>
    </source>
</evidence>
<keyword evidence="2" id="KW-0249">Electron transport</keyword>
<dbReference type="OrthoDB" id="9804960at2"/>
<dbReference type="InterPro" id="IPR033948">
    <property type="entry name" value="ETF_beta_N"/>
</dbReference>
<dbReference type="PANTHER" id="PTHR21294">
    <property type="entry name" value="ELECTRON TRANSFER FLAVOPROTEIN BETA-SUBUNIT"/>
    <property type="match status" value="1"/>
</dbReference>
<dbReference type="InterPro" id="IPR014730">
    <property type="entry name" value="ETF_a/b_N"/>
</dbReference>
<evidence type="ECO:0000256" key="1">
    <source>
        <dbReference type="ARBA" id="ARBA00007557"/>
    </source>
</evidence>
<dbReference type="HOGENOM" id="CLU_060196_2_1_12"/>
<dbReference type="InterPro" id="IPR012255">
    <property type="entry name" value="ETF_b"/>
</dbReference>
<sequence length="271" mass="29016">MYIVVPIKQVPETSNVQMDKETGTMIRSASEAIVNPLDLYALETALQIKERTGGRITVITMGPLGAAKVLKEAIAMGCDDAIHLSDRAFGGSDTWATSYTLASAIRKLGKVDLVIAGERATDGDTGQVGPGLASWLDMGLVTYTSHIEELTDTYLIAERLLEEGYQKVKATLPVVLTVVKEIAIPRLPTLKGKKRAMHMTIPLLGAKDLGLENADLGLLGSPTRVVKIESPKISRACTVVKATDDSSIQEGIDKLMLFLASKELLGKGVAK</sequence>
<organism evidence="5 6">
    <name type="scientific">Sphaerochaeta pleomorpha (strain ATCC BAA-1885 / DSM 22778 / Grapes)</name>
    <dbReference type="NCBI Taxonomy" id="158190"/>
    <lineage>
        <taxon>Bacteria</taxon>
        <taxon>Pseudomonadati</taxon>
        <taxon>Spirochaetota</taxon>
        <taxon>Spirochaetia</taxon>
        <taxon>Spirochaetales</taxon>
        <taxon>Sphaerochaetaceae</taxon>
        <taxon>Sphaerochaeta</taxon>
    </lineage>
</organism>
<dbReference type="Pfam" id="PF01012">
    <property type="entry name" value="ETF"/>
    <property type="match status" value="1"/>
</dbReference>
<comment type="similarity">
    <text evidence="1">Belongs to the ETF beta-subunit/FixA family.</text>
</comment>
<dbReference type="SMART" id="SM00893">
    <property type="entry name" value="ETF"/>
    <property type="match status" value="1"/>
</dbReference>
<dbReference type="eggNOG" id="COG2086">
    <property type="taxonomic scope" value="Bacteria"/>
</dbReference>
<gene>
    <name evidence="5" type="ordered locus">SpiGrapes_0093</name>
</gene>
<evidence type="ECO:0000313" key="6">
    <source>
        <dbReference type="Proteomes" id="UP000005632"/>
    </source>
</evidence>
<dbReference type="RefSeq" id="WP_014268806.1">
    <property type="nucleotide sequence ID" value="NC_016633.1"/>
</dbReference>
<dbReference type="CDD" id="cd01714">
    <property type="entry name" value="ETF_beta"/>
    <property type="match status" value="1"/>
</dbReference>
<accession>G8QT52</accession>
<dbReference type="PROSITE" id="PS01065">
    <property type="entry name" value="ETF_BETA"/>
    <property type="match status" value="1"/>
</dbReference>
<proteinExistence type="inferred from homology"/>
<dbReference type="InterPro" id="IPR014729">
    <property type="entry name" value="Rossmann-like_a/b/a_fold"/>
</dbReference>
<evidence type="ECO:0000256" key="3">
    <source>
        <dbReference type="ARBA" id="ARBA00040635"/>
    </source>
</evidence>
<dbReference type="Proteomes" id="UP000005632">
    <property type="component" value="Chromosome"/>
</dbReference>
<keyword evidence="2" id="KW-0813">Transport</keyword>
<evidence type="ECO:0000313" key="5">
    <source>
        <dbReference type="EMBL" id="AEV27957.1"/>
    </source>
</evidence>
<keyword evidence="6" id="KW-1185">Reference proteome</keyword>
<protein>
    <recommendedName>
        <fullName evidence="3">Protein FixA</fullName>
    </recommendedName>
</protein>
<reference evidence="5 6" key="1">
    <citation type="submission" date="2011-11" db="EMBL/GenBank/DDBJ databases">
        <title>Complete sequence of Spirochaeta sp. grapes.</title>
        <authorList>
            <consortium name="US DOE Joint Genome Institute"/>
            <person name="Lucas S."/>
            <person name="Han J."/>
            <person name="Lapidus A."/>
            <person name="Cheng J.-F."/>
            <person name="Goodwin L."/>
            <person name="Pitluck S."/>
            <person name="Peters L."/>
            <person name="Ovchinnikova G."/>
            <person name="Munk A.C."/>
            <person name="Detter J.C."/>
            <person name="Han C."/>
            <person name="Tapia R."/>
            <person name="Land M."/>
            <person name="Hauser L."/>
            <person name="Kyrpides N."/>
            <person name="Ivanova N."/>
            <person name="Pagani I."/>
            <person name="Ritalahtilisa K."/>
            <person name="Loeffler F."/>
            <person name="Woyke T."/>
        </authorList>
    </citation>
    <scope>NUCLEOTIDE SEQUENCE [LARGE SCALE GENOMIC DNA]</scope>
    <source>
        <strain evidence="6">ATCC BAA-1885 / DSM 22778 / Grapes</strain>
    </source>
</reference>
<dbReference type="KEGG" id="sgp:SpiGrapes_0093"/>
<dbReference type="InterPro" id="IPR000049">
    <property type="entry name" value="ET-Flavoprotein_bsu_CS"/>
</dbReference>
<dbReference type="Gene3D" id="3.40.50.620">
    <property type="entry name" value="HUPs"/>
    <property type="match status" value="1"/>
</dbReference>
<dbReference type="PIRSF" id="PIRSF000090">
    <property type="entry name" value="Beta-ETF"/>
    <property type="match status" value="1"/>
</dbReference>
<dbReference type="STRING" id="158190.SpiGrapes_0093"/>
<dbReference type="GO" id="GO:0009055">
    <property type="term" value="F:electron transfer activity"/>
    <property type="evidence" value="ECO:0007669"/>
    <property type="project" value="InterPro"/>
</dbReference>
<evidence type="ECO:0000256" key="2">
    <source>
        <dbReference type="ARBA" id="ARBA00022982"/>
    </source>
</evidence>
<dbReference type="EMBL" id="CP003155">
    <property type="protein sequence ID" value="AEV27957.1"/>
    <property type="molecule type" value="Genomic_DNA"/>
</dbReference>
<dbReference type="SUPFAM" id="SSF52402">
    <property type="entry name" value="Adenine nucleotide alpha hydrolases-like"/>
    <property type="match status" value="1"/>
</dbReference>
<feature type="domain" description="Electron transfer flavoprotein alpha/beta-subunit N-terminal" evidence="4">
    <location>
        <begin position="22"/>
        <end position="213"/>
    </location>
</feature>
<dbReference type="PANTHER" id="PTHR21294:SF17">
    <property type="entry name" value="PROTEIN FIXA"/>
    <property type="match status" value="1"/>
</dbReference>
<dbReference type="AlphaFoldDB" id="G8QT52"/>